<dbReference type="OrthoDB" id="2016285at2759"/>
<reference evidence="1 3" key="2">
    <citation type="submission" date="2018-11" db="EMBL/GenBank/DDBJ databases">
        <authorList>
            <consortium name="Pathogen Informatics"/>
        </authorList>
    </citation>
    <scope>NUCLEOTIDE SEQUENCE [LARGE SCALE GENOMIC DNA]</scope>
</reference>
<reference evidence="4" key="1">
    <citation type="submission" date="2017-02" db="UniProtKB">
        <authorList>
            <consortium name="WormBaseParasite"/>
        </authorList>
    </citation>
    <scope>IDENTIFICATION</scope>
</reference>
<evidence type="ECO:0000313" key="1">
    <source>
        <dbReference type="EMBL" id="VDN58783.1"/>
    </source>
</evidence>
<dbReference type="InterPro" id="IPR029063">
    <property type="entry name" value="SAM-dependent_MTases_sf"/>
</dbReference>
<gene>
    <name evidence="1" type="ORF">DME_LOCUS8756</name>
</gene>
<accession>A0A0N4UCG3</accession>
<dbReference type="Proteomes" id="UP000038040">
    <property type="component" value="Unplaced"/>
</dbReference>
<name>A0A0N4UCG3_DRAME</name>
<dbReference type="WBParaSite" id="DME_0000495701-mRNA-1">
    <property type="protein sequence ID" value="DME_0000495701-mRNA-1"/>
    <property type="gene ID" value="DME_0000495701"/>
</dbReference>
<sequence length="124" mass="14007">MKFYEIQSFLFFDIVQPIDTSKWPIDYSDPRPRYLRYILSAAYATGAINMDETIPGDALIIGLGGGSANNYLRHATKNINVTVVEIDPTSVDLAKTYFGFNEDERQRCVVEDGAIYIRKCAERG</sequence>
<dbReference type="SUPFAM" id="SSF53335">
    <property type="entry name" value="S-adenosyl-L-methionine-dependent methyltransferases"/>
    <property type="match status" value="1"/>
</dbReference>
<dbReference type="Proteomes" id="UP000274756">
    <property type="component" value="Unassembled WGS sequence"/>
</dbReference>
<dbReference type="AlphaFoldDB" id="A0A0N4UCG3"/>
<dbReference type="Gene3D" id="3.40.50.150">
    <property type="entry name" value="Vaccinia Virus protein VP39"/>
    <property type="match status" value="1"/>
</dbReference>
<organism evidence="2 4">
    <name type="scientific">Dracunculus medinensis</name>
    <name type="common">Guinea worm</name>
    <dbReference type="NCBI Taxonomy" id="318479"/>
    <lineage>
        <taxon>Eukaryota</taxon>
        <taxon>Metazoa</taxon>
        <taxon>Ecdysozoa</taxon>
        <taxon>Nematoda</taxon>
        <taxon>Chromadorea</taxon>
        <taxon>Rhabditida</taxon>
        <taxon>Spirurina</taxon>
        <taxon>Dracunculoidea</taxon>
        <taxon>Dracunculidae</taxon>
        <taxon>Dracunculus</taxon>
    </lineage>
</organism>
<proteinExistence type="predicted"/>
<keyword evidence="3" id="KW-1185">Reference proteome</keyword>
<evidence type="ECO:0000313" key="2">
    <source>
        <dbReference type="Proteomes" id="UP000038040"/>
    </source>
</evidence>
<protein>
    <submittedName>
        <fullName evidence="4">PABS domain-containing protein</fullName>
    </submittedName>
</protein>
<evidence type="ECO:0000313" key="3">
    <source>
        <dbReference type="Proteomes" id="UP000274756"/>
    </source>
</evidence>
<evidence type="ECO:0000313" key="4">
    <source>
        <dbReference type="WBParaSite" id="DME_0000495701-mRNA-1"/>
    </source>
</evidence>
<dbReference type="EMBL" id="UYYG01001172">
    <property type="protein sequence ID" value="VDN58783.1"/>
    <property type="molecule type" value="Genomic_DNA"/>
</dbReference>